<dbReference type="PROSITE" id="PS00166">
    <property type="entry name" value="ENOYL_COA_HYDRATASE"/>
    <property type="match status" value="1"/>
</dbReference>
<dbReference type="InterPro" id="IPR029045">
    <property type="entry name" value="ClpP/crotonase-like_dom_sf"/>
</dbReference>
<keyword evidence="5" id="KW-1185">Reference proteome</keyword>
<dbReference type="EMBL" id="JBHRVU010000005">
    <property type="protein sequence ID" value="MFC3443521.1"/>
    <property type="molecule type" value="Genomic_DNA"/>
</dbReference>
<dbReference type="InterPro" id="IPR001753">
    <property type="entry name" value="Enoyl-CoA_hydra/iso"/>
</dbReference>
<comment type="caution">
    <text evidence="4">The sequence shown here is derived from an EMBL/GenBank/DDBJ whole genome shotgun (WGS) entry which is preliminary data.</text>
</comment>
<dbReference type="Gene3D" id="3.90.226.10">
    <property type="entry name" value="2-enoyl-CoA Hydratase, Chain A, domain 1"/>
    <property type="match status" value="1"/>
</dbReference>
<sequence length="259" mass="27551">MTDGEFSRIVIDDGIAILTIRRPERMNALHPAAHYELSDAFDRLAMTTDVRVVVVTGAGDRAFCAGYDLKDNLETGVMELPPTGFAGFNARCDYPLPVIAAVNGIAMGGGFELALACDIIVAADTASFALPEPRVGWAAVGGGVQRLPRAVGMKRAMDIILTGRTVDAGEAHAIGLASEVTPAADLRPAAMRWASQIAACAPLALRCARQVAYAAFDMPIEQALDMRHFPLSNAVLASEDAIEGKRAFVERRAPNWSGR</sequence>
<accession>A0ABV7NKD9</accession>
<organism evidence="4 5">
    <name type="scientific">Sphingobium rhizovicinum</name>
    <dbReference type="NCBI Taxonomy" id="432308"/>
    <lineage>
        <taxon>Bacteria</taxon>
        <taxon>Pseudomonadati</taxon>
        <taxon>Pseudomonadota</taxon>
        <taxon>Alphaproteobacteria</taxon>
        <taxon>Sphingomonadales</taxon>
        <taxon>Sphingomonadaceae</taxon>
        <taxon>Sphingobium</taxon>
    </lineage>
</organism>
<dbReference type="PANTHER" id="PTHR11941">
    <property type="entry name" value="ENOYL-COA HYDRATASE-RELATED"/>
    <property type="match status" value="1"/>
</dbReference>
<evidence type="ECO:0000256" key="2">
    <source>
        <dbReference type="ARBA" id="ARBA00023239"/>
    </source>
</evidence>
<evidence type="ECO:0000256" key="1">
    <source>
        <dbReference type="ARBA" id="ARBA00005254"/>
    </source>
</evidence>
<dbReference type="CDD" id="cd06558">
    <property type="entry name" value="crotonase-like"/>
    <property type="match status" value="1"/>
</dbReference>
<protein>
    <submittedName>
        <fullName evidence="4">Enoyl-CoA hydratase-related protein</fullName>
    </submittedName>
</protein>
<dbReference type="RefSeq" id="WP_380798317.1">
    <property type="nucleotide sequence ID" value="NZ_JBHRVU010000005.1"/>
</dbReference>
<proteinExistence type="inferred from homology"/>
<name>A0ABV7NKD9_9SPHN</name>
<reference evidence="5" key="1">
    <citation type="journal article" date="2019" name="Int. J. Syst. Evol. Microbiol.">
        <title>The Global Catalogue of Microorganisms (GCM) 10K type strain sequencing project: providing services to taxonomists for standard genome sequencing and annotation.</title>
        <authorList>
            <consortium name="The Broad Institute Genomics Platform"/>
            <consortium name="The Broad Institute Genome Sequencing Center for Infectious Disease"/>
            <person name="Wu L."/>
            <person name="Ma J."/>
        </authorList>
    </citation>
    <scope>NUCLEOTIDE SEQUENCE [LARGE SCALE GENOMIC DNA]</scope>
    <source>
        <strain evidence="5">CCM 7491</strain>
    </source>
</reference>
<comment type="similarity">
    <text evidence="1 3">Belongs to the enoyl-CoA hydratase/isomerase family.</text>
</comment>
<evidence type="ECO:0000256" key="3">
    <source>
        <dbReference type="RuleBase" id="RU003707"/>
    </source>
</evidence>
<dbReference type="InterPro" id="IPR018376">
    <property type="entry name" value="Enoyl-CoA_hyd/isom_CS"/>
</dbReference>
<dbReference type="Gene3D" id="1.10.12.10">
    <property type="entry name" value="Lyase 2-enoyl-coa Hydratase, Chain A, domain 2"/>
    <property type="match status" value="1"/>
</dbReference>
<dbReference type="PANTHER" id="PTHR11941:SF54">
    <property type="entry name" value="ENOYL-COA HYDRATASE, MITOCHONDRIAL"/>
    <property type="match status" value="1"/>
</dbReference>
<gene>
    <name evidence="4" type="ORF">ACFOKF_20395</name>
</gene>
<evidence type="ECO:0000313" key="5">
    <source>
        <dbReference type="Proteomes" id="UP001595681"/>
    </source>
</evidence>
<evidence type="ECO:0000313" key="4">
    <source>
        <dbReference type="EMBL" id="MFC3443521.1"/>
    </source>
</evidence>
<dbReference type="Pfam" id="PF00378">
    <property type="entry name" value="ECH_1"/>
    <property type="match status" value="1"/>
</dbReference>
<keyword evidence="2" id="KW-0456">Lyase</keyword>
<dbReference type="InterPro" id="IPR014748">
    <property type="entry name" value="Enoyl-CoA_hydra_C"/>
</dbReference>
<dbReference type="SUPFAM" id="SSF52096">
    <property type="entry name" value="ClpP/crotonase"/>
    <property type="match status" value="1"/>
</dbReference>
<dbReference type="Proteomes" id="UP001595681">
    <property type="component" value="Unassembled WGS sequence"/>
</dbReference>